<keyword evidence="24" id="KW-1185">Reference proteome</keyword>
<dbReference type="GO" id="GO:0004519">
    <property type="term" value="F:endonuclease activity"/>
    <property type="evidence" value="ECO:0007669"/>
    <property type="project" value="UniProtKB-KW"/>
</dbReference>
<dbReference type="GO" id="GO:0008233">
    <property type="term" value="F:peptidase activity"/>
    <property type="evidence" value="ECO:0007669"/>
    <property type="project" value="UniProtKB-KW"/>
</dbReference>
<dbReference type="GO" id="GO:0003887">
    <property type="term" value="F:DNA-directed DNA polymerase activity"/>
    <property type="evidence" value="ECO:0007669"/>
    <property type="project" value="UniProtKB-KW"/>
</dbReference>
<evidence type="ECO:0000256" key="20">
    <source>
        <dbReference type="ARBA" id="ARBA00049244"/>
    </source>
</evidence>
<feature type="domain" description="Integrase catalytic" evidence="22">
    <location>
        <begin position="597"/>
        <end position="773"/>
    </location>
</feature>
<dbReference type="PANTHER" id="PTHR42648">
    <property type="entry name" value="TRANSPOSASE, PUTATIVE-RELATED"/>
    <property type="match status" value="1"/>
</dbReference>
<feature type="compositionally biased region" description="Low complexity" evidence="21">
    <location>
        <begin position="888"/>
        <end position="903"/>
    </location>
</feature>
<keyword evidence="4" id="KW-0645">Protease</keyword>
<dbReference type="Pfam" id="PF13976">
    <property type="entry name" value="gag_pre-integrs"/>
    <property type="match status" value="1"/>
</dbReference>
<feature type="region of interest" description="Disordered" evidence="21">
    <location>
        <begin position="844"/>
        <end position="933"/>
    </location>
</feature>
<evidence type="ECO:0000256" key="7">
    <source>
        <dbReference type="ARBA" id="ARBA00022723"/>
    </source>
</evidence>
<evidence type="ECO:0000313" key="24">
    <source>
        <dbReference type="Proteomes" id="UP000308730"/>
    </source>
</evidence>
<feature type="region of interest" description="Disordered" evidence="21">
    <location>
        <begin position="968"/>
        <end position="987"/>
    </location>
</feature>
<sequence length="987" mass="108232">MPDPLDTPTPTGVTVVATDSTRPSVALISIHSHTWPTGLLLDRTKDNWTSWLDIFNNVLGMSGGLYRYPEGRTVKPDHRVEPRAANNWEDNDRAVLSFIRLHITASEREYIVKCQTSKEAFDTLRDRHEKQGPLKQVLIIHEALNVSYSRSEDFSVTTTRLQDLNQRIWSMGPPDPQSFLTILMLNSLAREFSDIRSQVAMQLSQGTCTPDSIRNRLDTESSLHTAATSPPVVLVSQSASSRHSSLRPLCANPNCKSPTHEMPYCVKPGGGMQGKSIDEAKAAQRAAKGKTSKPPSATSMQTFSGPNGQAYALIDGMVYPVSAPHTPRSSAPSSPHPTSATLPSSFAGLSTDFPESLLSPGDSFEHAAWAAIGDDPVASVDWTTCSVPFDFANLTVAPVEHNGRLAMSLDSHPFWLDTGATSSISFERSDFTTLRPIPPHPIRGVGGSSILAVGVGSIILVIGRGLKLQLDNVLFIPNATVRLISVSAINTQHHFITSFSEDRCWITNRSGAMICSGTLSTTRRLYTLSLTRLSTHHSAFFVKARHPTLETWHARLGHANYRTVYDMARSSVVEGMPIDLSLEPPKCESCILGKQVHNSVPKVREGVKATRRLERVYVDLTGPMPIASRNGNRYLMNLIDDFSSHPWTFALKSKSDAFAKLQDWEREMGNRFGLQVGIYVTDNGELKSKAMAAWCAEHGITHHLTAPYTSAQNGRAERLHLTIMNKGRAMRIACNAPEYLWDEFATTASYLSTLTPSTSLHGHTPFEVWHNRRPNLSHLREIGCKAFVLLETHNPKIRPRSYECVLIGYENNSKAYRCWHRPTGKIVTSFNVSFVERKDAVSRPLHPGRILGGESSSSSSSEPAPPSTTPTPADDDDSDDSIDPIPKPNISSASNSPIISNPLPHSPPPGPRRSSRPHTSVTRDDTNDGLLDPRLRAAVEQSTQAGERLKAARAASHVVDPADLTQAMQRLSLHDAPASGDSDDEAE</sequence>
<evidence type="ECO:0000256" key="19">
    <source>
        <dbReference type="ARBA" id="ARBA00048173"/>
    </source>
</evidence>
<dbReference type="SUPFAM" id="SSF53098">
    <property type="entry name" value="Ribonuclease H-like"/>
    <property type="match status" value="1"/>
</dbReference>
<keyword evidence="15" id="KW-0695">RNA-directed DNA polymerase</keyword>
<keyword evidence="13" id="KW-0694">RNA-binding</keyword>
<reference evidence="23 24" key="1">
    <citation type="submission" date="2019-02" db="EMBL/GenBank/DDBJ databases">
        <title>Genome sequencing of the rare red list fungi Antrodiella citrinella (Flaviporus citrinellus).</title>
        <authorList>
            <person name="Buettner E."/>
            <person name="Kellner H."/>
        </authorList>
    </citation>
    <scope>NUCLEOTIDE SEQUENCE [LARGE SCALE GENOMIC DNA]</scope>
    <source>
        <strain evidence="23 24">DSM 108506</strain>
    </source>
</reference>
<evidence type="ECO:0000256" key="5">
    <source>
        <dbReference type="ARBA" id="ARBA00022695"/>
    </source>
</evidence>
<evidence type="ECO:0000256" key="21">
    <source>
        <dbReference type="SAM" id="MobiDB-lite"/>
    </source>
</evidence>
<evidence type="ECO:0000256" key="12">
    <source>
        <dbReference type="ARBA" id="ARBA00022842"/>
    </source>
</evidence>
<comment type="function">
    <text evidence="1">The aspartyl protease (PR) mediates the proteolytic cleavages of the Gag and Gag-Pol polyproteins after assembly of the VLP.</text>
</comment>
<evidence type="ECO:0000256" key="15">
    <source>
        <dbReference type="ARBA" id="ARBA00022918"/>
    </source>
</evidence>
<keyword evidence="17" id="KW-0917">Virion maturation</keyword>
<comment type="catalytic activity">
    <reaction evidence="20">
        <text>DNA(n) + a 2'-deoxyribonucleoside 5'-triphosphate = DNA(n+1) + diphosphate</text>
        <dbReference type="Rhea" id="RHEA:22508"/>
        <dbReference type="Rhea" id="RHEA-COMP:17339"/>
        <dbReference type="Rhea" id="RHEA-COMP:17340"/>
        <dbReference type="ChEBI" id="CHEBI:33019"/>
        <dbReference type="ChEBI" id="CHEBI:61560"/>
        <dbReference type="ChEBI" id="CHEBI:173112"/>
        <dbReference type="EC" id="2.7.7.7"/>
    </reaction>
</comment>
<feature type="compositionally biased region" description="Polar residues" evidence="21">
    <location>
        <begin position="293"/>
        <end position="304"/>
    </location>
</feature>
<evidence type="ECO:0000256" key="4">
    <source>
        <dbReference type="ARBA" id="ARBA00022670"/>
    </source>
</evidence>
<dbReference type="Proteomes" id="UP000308730">
    <property type="component" value="Unassembled WGS sequence"/>
</dbReference>
<dbReference type="Pfam" id="PF22936">
    <property type="entry name" value="Pol_BBD"/>
    <property type="match status" value="1"/>
</dbReference>
<keyword evidence="16" id="KW-0239">DNA-directed DNA polymerase</keyword>
<dbReference type="InterPro" id="IPR054722">
    <property type="entry name" value="PolX-like_BBD"/>
</dbReference>
<feature type="non-terminal residue" evidence="23">
    <location>
        <position position="987"/>
    </location>
</feature>
<keyword evidence="7" id="KW-0479">Metal-binding</keyword>
<feature type="compositionally biased region" description="Acidic residues" evidence="21">
    <location>
        <begin position="873"/>
        <end position="882"/>
    </location>
</feature>
<gene>
    <name evidence="23" type="ORF">EUX98_g9459</name>
</gene>
<keyword evidence="10" id="KW-0378">Hydrolase</keyword>
<keyword evidence="16" id="KW-0808">Transferase</keyword>
<comment type="caution">
    <text evidence="23">The sequence shown here is derived from an EMBL/GenBank/DDBJ whole genome shotgun (WGS) entry which is preliminary data.</text>
</comment>
<dbReference type="GO" id="GO:0005634">
    <property type="term" value="C:nucleus"/>
    <property type="evidence" value="ECO:0007669"/>
    <property type="project" value="UniProtKB-ARBA"/>
</dbReference>
<name>A0A4S4LST6_9APHY</name>
<keyword evidence="8" id="KW-0547">Nucleotide-binding</keyword>
<dbReference type="AlphaFoldDB" id="A0A4S4LST6"/>
<dbReference type="EMBL" id="SGPM01000818">
    <property type="protein sequence ID" value="THH15486.1"/>
    <property type="molecule type" value="Genomic_DNA"/>
</dbReference>
<evidence type="ECO:0000256" key="18">
    <source>
        <dbReference type="ARBA" id="ARBA00023172"/>
    </source>
</evidence>
<dbReference type="GO" id="GO:0006508">
    <property type="term" value="P:proteolysis"/>
    <property type="evidence" value="ECO:0007669"/>
    <property type="project" value="UniProtKB-KW"/>
</dbReference>
<proteinExistence type="predicted"/>
<dbReference type="Pfam" id="PF00665">
    <property type="entry name" value="rve"/>
    <property type="match status" value="1"/>
</dbReference>
<protein>
    <recommendedName>
        <fullName evidence="22">Integrase catalytic domain-containing protein</fullName>
    </recommendedName>
</protein>
<keyword evidence="2" id="KW-0815">Transposition</keyword>
<dbReference type="InterPro" id="IPR039537">
    <property type="entry name" value="Retrotran_Ty1/copia-like"/>
</dbReference>
<evidence type="ECO:0000256" key="9">
    <source>
        <dbReference type="ARBA" id="ARBA00022759"/>
    </source>
</evidence>
<evidence type="ECO:0000256" key="14">
    <source>
        <dbReference type="ARBA" id="ARBA00022908"/>
    </source>
</evidence>
<evidence type="ECO:0000256" key="16">
    <source>
        <dbReference type="ARBA" id="ARBA00022932"/>
    </source>
</evidence>
<dbReference type="GO" id="GO:0046872">
    <property type="term" value="F:metal ion binding"/>
    <property type="evidence" value="ECO:0007669"/>
    <property type="project" value="UniProtKB-KW"/>
</dbReference>
<evidence type="ECO:0000256" key="10">
    <source>
        <dbReference type="ARBA" id="ARBA00022801"/>
    </source>
</evidence>
<evidence type="ECO:0000256" key="8">
    <source>
        <dbReference type="ARBA" id="ARBA00022741"/>
    </source>
</evidence>
<dbReference type="Pfam" id="PF14223">
    <property type="entry name" value="Retrotran_gag_2"/>
    <property type="match status" value="1"/>
</dbReference>
<feature type="compositionally biased region" description="Basic and acidic residues" evidence="21">
    <location>
        <begin position="921"/>
        <end position="933"/>
    </location>
</feature>
<dbReference type="Pfam" id="PF25597">
    <property type="entry name" value="SH3_retrovirus"/>
    <property type="match status" value="1"/>
</dbReference>
<dbReference type="InterPro" id="IPR001584">
    <property type="entry name" value="Integrase_cat-core"/>
</dbReference>
<dbReference type="InterPro" id="IPR025724">
    <property type="entry name" value="GAG-pre-integrase_dom"/>
</dbReference>
<dbReference type="InterPro" id="IPR036397">
    <property type="entry name" value="RNaseH_sf"/>
</dbReference>
<evidence type="ECO:0000256" key="11">
    <source>
        <dbReference type="ARBA" id="ARBA00022840"/>
    </source>
</evidence>
<keyword evidence="12" id="KW-0460">Magnesium</keyword>
<evidence type="ECO:0000256" key="17">
    <source>
        <dbReference type="ARBA" id="ARBA00023113"/>
    </source>
</evidence>
<keyword evidence="18" id="KW-0233">DNA recombination</keyword>
<evidence type="ECO:0000313" key="23">
    <source>
        <dbReference type="EMBL" id="THH15486.1"/>
    </source>
</evidence>
<dbReference type="GO" id="GO:0006310">
    <property type="term" value="P:DNA recombination"/>
    <property type="evidence" value="ECO:0007669"/>
    <property type="project" value="UniProtKB-KW"/>
</dbReference>
<dbReference type="InterPro" id="IPR012337">
    <property type="entry name" value="RNaseH-like_sf"/>
</dbReference>
<keyword evidence="11" id="KW-0067">ATP-binding</keyword>
<dbReference type="Gene3D" id="3.30.420.10">
    <property type="entry name" value="Ribonuclease H-like superfamily/Ribonuclease H"/>
    <property type="match status" value="1"/>
</dbReference>
<dbReference type="PROSITE" id="PS50994">
    <property type="entry name" value="INTEGRASE"/>
    <property type="match status" value="1"/>
</dbReference>
<comment type="catalytic activity">
    <reaction evidence="19">
        <text>DNA(n) + a 2'-deoxyribonucleoside 5'-triphosphate = DNA(n+1) + diphosphate</text>
        <dbReference type="Rhea" id="RHEA:22508"/>
        <dbReference type="Rhea" id="RHEA-COMP:17339"/>
        <dbReference type="Rhea" id="RHEA-COMP:17340"/>
        <dbReference type="ChEBI" id="CHEBI:33019"/>
        <dbReference type="ChEBI" id="CHEBI:61560"/>
        <dbReference type="ChEBI" id="CHEBI:173112"/>
        <dbReference type="EC" id="2.7.7.49"/>
    </reaction>
</comment>
<feature type="region of interest" description="Disordered" evidence="21">
    <location>
        <begin position="278"/>
        <end position="304"/>
    </location>
</feature>
<dbReference type="OrthoDB" id="2713924at2759"/>
<evidence type="ECO:0000256" key="2">
    <source>
        <dbReference type="ARBA" id="ARBA00022578"/>
    </source>
</evidence>
<dbReference type="PANTHER" id="PTHR42648:SF11">
    <property type="entry name" value="TRANSPOSON TY4-P GAG-POL POLYPROTEIN"/>
    <property type="match status" value="1"/>
</dbReference>
<keyword evidence="6" id="KW-0540">Nuclease</keyword>
<dbReference type="GO" id="GO:0003723">
    <property type="term" value="F:RNA binding"/>
    <property type="evidence" value="ECO:0007669"/>
    <property type="project" value="UniProtKB-KW"/>
</dbReference>
<evidence type="ECO:0000256" key="13">
    <source>
        <dbReference type="ARBA" id="ARBA00022884"/>
    </source>
</evidence>
<dbReference type="GO" id="GO:0032196">
    <property type="term" value="P:transposition"/>
    <property type="evidence" value="ECO:0007669"/>
    <property type="project" value="UniProtKB-KW"/>
</dbReference>
<keyword evidence="3" id="KW-1188">Viral release from host cell</keyword>
<evidence type="ECO:0000259" key="22">
    <source>
        <dbReference type="PROSITE" id="PS50994"/>
    </source>
</evidence>
<evidence type="ECO:0000256" key="1">
    <source>
        <dbReference type="ARBA" id="ARBA00002180"/>
    </source>
</evidence>
<dbReference type="GO" id="GO:0003964">
    <property type="term" value="F:RNA-directed DNA polymerase activity"/>
    <property type="evidence" value="ECO:0007669"/>
    <property type="project" value="UniProtKB-KW"/>
</dbReference>
<keyword evidence="9" id="KW-0255">Endonuclease</keyword>
<dbReference type="GO" id="GO:0015074">
    <property type="term" value="P:DNA integration"/>
    <property type="evidence" value="ECO:0007669"/>
    <property type="project" value="UniProtKB-KW"/>
</dbReference>
<accession>A0A4S4LST6</accession>
<dbReference type="GO" id="GO:0005524">
    <property type="term" value="F:ATP binding"/>
    <property type="evidence" value="ECO:0007669"/>
    <property type="project" value="UniProtKB-KW"/>
</dbReference>
<evidence type="ECO:0000256" key="3">
    <source>
        <dbReference type="ARBA" id="ARBA00022612"/>
    </source>
</evidence>
<dbReference type="InterPro" id="IPR057670">
    <property type="entry name" value="SH3_retrovirus"/>
</dbReference>
<keyword evidence="5" id="KW-0548">Nucleotidyltransferase</keyword>
<feature type="region of interest" description="Disordered" evidence="21">
    <location>
        <begin position="323"/>
        <end position="345"/>
    </location>
</feature>
<keyword evidence="14" id="KW-0229">DNA integration</keyword>
<organism evidence="23 24">
    <name type="scientific">Antrodiella citrinella</name>
    <dbReference type="NCBI Taxonomy" id="2447956"/>
    <lineage>
        <taxon>Eukaryota</taxon>
        <taxon>Fungi</taxon>
        <taxon>Dikarya</taxon>
        <taxon>Basidiomycota</taxon>
        <taxon>Agaricomycotina</taxon>
        <taxon>Agaricomycetes</taxon>
        <taxon>Polyporales</taxon>
        <taxon>Steccherinaceae</taxon>
        <taxon>Antrodiella</taxon>
    </lineage>
</organism>
<evidence type="ECO:0000256" key="6">
    <source>
        <dbReference type="ARBA" id="ARBA00022722"/>
    </source>
</evidence>